<organism evidence="3 4">
    <name type="scientific">Jatropha curcas</name>
    <name type="common">Barbados nut</name>
    <dbReference type="NCBI Taxonomy" id="180498"/>
    <lineage>
        <taxon>Eukaryota</taxon>
        <taxon>Viridiplantae</taxon>
        <taxon>Streptophyta</taxon>
        <taxon>Embryophyta</taxon>
        <taxon>Tracheophyta</taxon>
        <taxon>Spermatophyta</taxon>
        <taxon>Magnoliopsida</taxon>
        <taxon>eudicotyledons</taxon>
        <taxon>Gunneridae</taxon>
        <taxon>Pentapetalae</taxon>
        <taxon>rosids</taxon>
        <taxon>fabids</taxon>
        <taxon>Malpighiales</taxon>
        <taxon>Euphorbiaceae</taxon>
        <taxon>Crotonoideae</taxon>
        <taxon>Jatropheae</taxon>
        <taxon>Jatropha</taxon>
    </lineage>
</organism>
<evidence type="ECO:0000313" key="3">
    <source>
        <dbReference type="EMBL" id="KDP30785.1"/>
    </source>
</evidence>
<keyword evidence="2" id="KW-0732">Signal</keyword>
<feature type="signal peptide" evidence="2">
    <location>
        <begin position="1"/>
        <end position="26"/>
    </location>
</feature>
<gene>
    <name evidence="3" type="ORF">JCGZ_13728</name>
</gene>
<keyword evidence="4" id="KW-1185">Reference proteome</keyword>
<evidence type="ECO:0000313" key="4">
    <source>
        <dbReference type="Proteomes" id="UP000027138"/>
    </source>
</evidence>
<name>A0A067KEW5_JATCU</name>
<feature type="chain" id="PRO_5001639525" evidence="2">
    <location>
        <begin position="27"/>
        <end position="79"/>
    </location>
</feature>
<protein>
    <submittedName>
        <fullName evidence="3">Uncharacterized protein</fullName>
    </submittedName>
</protein>
<evidence type="ECO:0000256" key="1">
    <source>
        <dbReference type="SAM" id="MobiDB-lite"/>
    </source>
</evidence>
<accession>A0A067KEW5</accession>
<dbReference type="AlphaFoldDB" id="A0A067KEW5"/>
<dbReference type="EMBL" id="KK914641">
    <property type="protein sequence ID" value="KDP30785.1"/>
    <property type="molecule type" value="Genomic_DNA"/>
</dbReference>
<feature type="compositionally biased region" description="Basic and acidic residues" evidence="1">
    <location>
        <begin position="54"/>
        <end position="63"/>
    </location>
</feature>
<reference evidence="3 4" key="1">
    <citation type="journal article" date="2014" name="PLoS ONE">
        <title>Global Analysis of Gene Expression Profiles in Physic Nut (Jatropha curcas L.) Seedlings Exposed to Salt Stress.</title>
        <authorList>
            <person name="Zhang L."/>
            <person name="Zhang C."/>
            <person name="Wu P."/>
            <person name="Chen Y."/>
            <person name="Li M."/>
            <person name="Jiang H."/>
            <person name="Wu G."/>
        </authorList>
    </citation>
    <scope>NUCLEOTIDE SEQUENCE [LARGE SCALE GENOMIC DNA]</scope>
    <source>
        <strain evidence="4">cv. GZQX0401</strain>
        <tissue evidence="3">Young leaves</tissue>
    </source>
</reference>
<evidence type="ECO:0000256" key="2">
    <source>
        <dbReference type="SAM" id="SignalP"/>
    </source>
</evidence>
<dbReference type="OrthoDB" id="1103541at2759"/>
<dbReference type="Proteomes" id="UP000027138">
    <property type="component" value="Unassembled WGS sequence"/>
</dbReference>
<proteinExistence type="predicted"/>
<feature type="region of interest" description="Disordered" evidence="1">
    <location>
        <begin position="54"/>
        <end position="79"/>
    </location>
</feature>
<sequence length="79" mass="9000">MNRFRLCIFVIALILFSLANTSQATARPFPSAPSATTSRRQAFRTAFNNVRFHGRAEELESQKRKVPTGSNPLHNKRRL</sequence>